<dbReference type="Pfam" id="PF00929">
    <property type="entry name" value="RNase_T"/>
    <property type="match status" value="1"/>
</dbReference>
<dbReference type="GO" id="GO:0004527">
    <property type="term" value="F:exonuclease activity"/>
    <property type="evidence" value="ECO:0007669"/>
    <property type="project" value="UniProtKB-KW"/>
</dbReference>
<dbReference type="SUPFAM" id="SSF53098">
    <property type="entry name" value="Ribonuclease H-like"/>
    <property type="match status" value="1"/>
</dbReference>
<dbReference type="InterPro" id="IPR036397">
    <property type="entry name" value="RNaseH_sf"/>
</dbReference>
<keyword evidence="10" id="KW-1185">Reference proteome</keyword>
<protein>
    <recommendedName>
        <fullName evidence="8">Exonuclease domain-containing protein</fullName>
    </recommendedName>
</protein>
<keyword evidence="5" id="KW-0269">Exonuclease</keyword>
<evidence type="ECO:0000259" key="8">
    <source>
        <dbReference type="SMART" id="SM00479"/>
    </source>
</evidence>
<evidence type="ECO:0000256" key="7">
    <source>
        <dbReference type="SAM" id="MobiDB-lite"/>
    </source>
</evidence>
<evidence type="ECO:0000256" key="2">
    <source>
        <dbReference type="ARBA" id="ARBA00006357"/>
    </source>
</evidence>
<dbReference type="OrthoDB" id="206335at2759"/>
<gene>
    <name evidence="9" type="ORF">ANE_LOCUS27613</name>
</gene>
<dbReference type="InterPro" id="IPR012337">
    <property type="entry name" value="RNaseH-like_sf"/>
</dbReference>
<feature type="region of interest" description="Disordered" evidence="7">
    <location>
        <begin position="1"/>
        <end position="36"/>
    </location>
</feature>
<evidence type="ECO:0000313" key="9">
    <source>
        <dbReference type="EMBL" id="VVB17169.1"/>
    </source>
</evidence>
<dbReference type="SMART" id="SM00479">
    <property type="entry name" value="EXOIII"/>
    <property type="match status" value="1"/>
</dbReference>
<dbReference type="InterPro" id="IPR047021">
    <property type="entry name" value="REXO1/3/4-like"/>
</dbReference>
<feature type="domain" description="Exonuclease" evidence="8">
    <location>
        <begin position="220"/>
        <end position="379"/>
    </location>
</feature>
<accession>A0A565CU27</accession>
<evidence type="ECO:0000256" key="4">
    <source>
        <dbReference type="ARBA" id="ARBA00022801"/>
    </source>
</evidence>
<keyword evidence="6" id="KW-0539">Nucleus</keyword>
<reference evidence="9" key="1">
    <citation type="submission" date="2019-07" db="EMBL/GenBank/DDBJ databases">
        <authorList>
            <person name="Dittberner H."/>
        </authorList>
    </citation>
    <scope>NUCLEOTIDE SEQUENCE [LARGE SCALE GENOMIC DNA]</scope>
</reference>
<keyword evidence="4" id="KW-0378">Hydrolase</keyword>
<organism evidence="9 10">
    <name type="scientific">Arabis nemorensis</name>
    <dbReference type="NCBI Taxonomy" id="586526"/>
    <lineage>
        <taxon>Eukaryota</taxon>
        <taxon>Viridiplantae</taxon>
        <taxon>Streptophyta</taxon>
        <taxon>Embryophyta</taxon>
        <taxon>Tracheophyta</taxon>
        <taxon>Spermatophyta</taxon>
        <taxon>Magnoliopsida</taxon>
        <taxon>eudicotyledons</taxon>
        <taxon>Gunneridae</taxon>
        <taxon>Pentapetalae</taxon>
        <taxon>rosids</taxon>
        <taxon>malvids</taxon>
        <taxon>Brassicales</taxon>
        <taxon>Brassicaceae</taxon>
        <taxon>Arabideae</taxon>
        <taxon>Arabis</taxon>
    </lineage>
</organism>
<evidence type="ECO:0000256" key="5">
    <source>
        <dbReference type="ARBA" id="ARBA00022839"/>
    </source>
</evidence>
<dbReference type="FunFam" id="3.30.420.10:FF:000019">
    <property type="entry name" value="RNA exonuclease NEF-sp"/>
    <property type="match status" value="1"/>
</dbReference>
<comment type="similarity">
    <text evidence="2">Belongs to the REXO1/REXO3 family.</text>
</comment>
<comment type="subcellular location">
    <subcellularLocation>
        <location evidence="1">Nucleus</location>
    </subcellularLocation>
</comment>
<dbReference type="AlphaFoldDB" id="A0A565CU27"/>
<evidence type="ECO:0000256" key="6">
    <source>
        <dbReference type="ARBA" id="ARBA00023242"/>
    </source>
</evidence>
<dbReference type="GO" id="GO:0003676">
    <property type="term" value="F:nucleic acid binding"/>
    <property type="evidence" value="ECO:0007669"/>
    <property type="project" value="InterPro"/>
</dbReference>
<evidence type="ECO:0000256" key="1">
    <source>
        <dbReference type="ARBA" id="ARBA00004123"/>
    </source>
</evidence>
<comment type="caution">
    <text evidence="9">The sequence shown here is derived from an EMBL/GenBank/DDBJ whole genome shotgun (WGS) entry which is preliminary data.</text>
</comment>
<proteinExistence type="inferred from homology"/>
<dbReference type="InterPro" id="IPR013520">
    <property type="entry name" value="Ribonucl_H"/>
</dbReference>
<sequence>MSSSKRKRDAGTAVKDNLNGRESAYGSDKSNTKKISLDAYGPEGKAELDFKNPEATLNLQDVQGLVTWVLAEGFMPSWVIVNKKSLIPKVVLLYLPGLDAALYLSQSKLLPSLKSYCGNPIPLLALSCVVDEMKTIDTLLTCTAKRKKTVTSSVEPPLQVSEPETCNVMGKSFIELTKDIPFPVTYYTLSRKEMEQNGYTFQKSEFTSTLPAPSGSCPHEILALDCEMCITKEGLELTRVTLVDIEGQVLLDKLVKPTNDITDYNTRYSGITAQMMEGVTTTIKDIQEEFLKLVFKETVLVGHSLENDLFSLKISHNLVIDTAVLYKHPHGRSFKTKLRILAKKFLDREIQESESGHDSAEDAKAAMDLALLKIKHGPYFGSPPQMIRKKLLTVLSESGKTTSIVDNVNIVKRYASDSSNSIPVFSDDEALSKSMKEVKNTQSQFVWTQFSELNKHFEERAGDPQKLNSRLAEMIALLTCNNSGLKKCRKSNVSLETKEILKKMDERVQALYATLPTNAMFIVCTGHGDTSIVHSVLQMLKDKNEIGFCRENVVKALEELQAQAEVALCFVGIKQ</sequence>
<name>A0A565CU27_9BRAS</name>
<evidence type="ECO:0000313" key="10">
    <source>
        <dbReference type="Proteomes" id="UP000489600"/>
    </source>
</evidence>
<dbReference type="Proteomes" id="UP000489600">
    <property type="component" value="Unassembled WGS sequence"/>
</dbReference>
<dbReference type="InterPro" id="IPR034922">
    <property type="entry name" value="REX1-like_exo"/>
</dbReference>
<keyword evidence="3" id="KW-0540">Nuclease</keyword>
<dbReference type="Gene3D" id="3.30.420.10">
    <property type="entry name" value="Ribonuclease H-like superfamily/Ribonuclease H"/>
    <property type="match status" value="1"/>
</dbReference>
<dbReference type="PANTHER" id="PTHR12801:SF157">
    <property type="entry name" value="SMALL RNA DEGRADING NUCLEASE 5"/>
    <property type="match status" value="1"/>
</dbReference>
<dbReference type="GO" id="GO:0005634">
    <property type="term" value="C:nucleus"/>
    <property type="evidence" value="ECO:0007669"/>
    <property type="project" value="UniProtKB-SubCell"/>
</dbReference>
<dbReference type="CDD" id="cd06145">
    <property type="entry name" value="REX1_like"/>
    <property type="match status" value="1"/>
</dbReference>
<evidence type="ECO:0000256" key="3">
    <source>
        <dbReference type="ARBA" id="ARBA00022722"/>
    </source>
</evidence>
<dbReference type="EMBL" id="CABITT030000008">
    <property type="protein sequence ID" value="VVB17169.1"/>
    <property type="molecule type" value="Genomic_DNA"/>
</dbReference>
<dbReference type="PANTHER" id="PTHR12801">
    <property type="entry name" value="RNA EXONUCLEASE REXO1 / RECO3 FAMILY MEMBER-RELATED"/>
    <property type="match status" value="1"/>
</dbReference>